<dbReference type="Proteomes" id="UP000198901">
    <property type="component" value="Unassembled WGS sequence"/>
</dbReference>
<keyword evidence="2" id="KW-0732">Signal</keyword>
<organism evidence="4 5">
    <name type="scientific">Siphonobacter aquaeclarae</name>
    <dbReference type="NCBI Taxonomy" id="563176"/>
    <lineage>
        <taxon>Bacteria</taxon>
        <taxon>Pseudomonadati</taxon>
        <taxon>Bacteroidota</taxon>
        <taxon>Cytophagia</taxon>
        <taxon>Cytophagales</taxon>
        <taxon>Cytophagaceae</taxon>
        <taxon>Siphonobacter</taxon>
    </lineage>
</organism>
<feature type="binding site" evidence="1">
    <location>
        <position position="315"/>
    </location>
    <ligand>
        <name>Zn(2+)</name>
        <dbReference type="ChEBI" id="CHEBI:29105"/>
        <note>catalytic</note>
    </ligand>
</feature>
<accession>A0A1G9L6V8</accession>
<dbReference type="CDD" id="cd09603">
    <property type="entry name" value="M1_APN_like"/>
    <property type="match status" value="1"/>
</dbReference>
<dbReference type="SUPFAM" id="SSF55486">
    <property type="entry name" value="Metalloproteases ('zincins'), catalytic domain"/>
    <property type="match status" value="1"/>
</dbReference>
<keyword evidence="5" id="KW-1185">Reference proteome</keyword>
<dbReference type="Gene3D" id="1.10.390.10">
    <property type="entry name" value="Neutral Protease Domain 2"/>
    <property type="match status" value="1"/>
</dbReference>
<dbReference type="STRING" id="563176.SAMN04488090_1291"/>
<name>A0A1G9L6V8_9BACT</name>
<dbReference type="GO" id="GO:0004177">
    <property type="term" value="F:aminopeptidase activity"/>
    <property type="evidence" value="ECO:0007669"/>
    <property type="project" value="UniProtKB-KW"/>
</dbReference>
<dbReference type="AlphaFoldDB" id="A0A1G9L6V8"/>
<evidence type="ECO:0000256" key="2">
    <source>
        <dbReference type="SAM" id="SignalP"/>
    </source>
</evidence>
<feature type="chain" id="PRO_5011632636" evidence="2">
    <location>
        <begin position="25"/>
        <end position="536"/>
    </location>
</feature>
<dbReference type="PANTHER" id="PTHR45726:SF3">
    <property type="entry name" value="LEUKOTRIENE A-4 HYDROLASE"/>
    <property type="match status" value="1"/>
</dbReference>
<keyword evidence="4" id="KW-0031">Aminopeptidase</keyword>
<dbReference type="PANTHER" id="PTHR45726">
    <property type="entry name" value="LEUKOTRIENE A-4 HYDROLASE"/>
    <property type="match status" value="1"/>
</dbReference>
<dbReference type="Gene3D" id="2.60.40.1730">
    <property type="entry name" value="tricorn interacting facor f3 domain"/>
    <property type="match status" value="1"/>
</dbReference>
<keyword evidence="1" id="KW-0479">Metal-binding</keyword>
<comment type="cofactor">
    <cofactor evidence="1">
        <name>Zn(2+)</name>
        <dbReference type="ChEBI" id="CHEBI:29105"/>
    </cofactor>
    <text evidence="1">Binds 1 zinc ion per subunit.</text>
</comment>
<evidence type="ECO:0000259" key="3">
    <source>
        <dbReference type="Pfam" id="PF17900"/>
    </source>
</evidence>
<dbReference type="InterPro" id="IPR027268">
    <property type="entry name" value="Peptidase_M4/M1_CTD_sf"/>
</dbReference>
<dbReference type="OrthoDB" id="100605at2"/>
<dbReference type="InterPro" id="IPR045357">
    <property type="entry name" value="Aminopeptidase_N-like_N"/>
</dbReference>
<reference evidence="4 5" key="1">
    <citation type="submission" date="2016-10" db="EMBL/GenBank/DDBJ databases">
        <authorList>
            <person name="de Groot N.N."/>
        </authorList>
    </citation>
    <scope>NUCLEOTIDE SEQUENCE [LARGE SCALE GENOMIC DNA]</scope>
    <source>
        <strain evidence="4 5">DSM 21668</strain>
    </source>
</reference>
<evidence type="ECO:0000313" key="4">
    <source>
        <dbReference type="EMBL" id="SDL57624.1"/>
    </source>
</evidence>
<feature type="domain" description="Aminopeptidase N-like N-terminal" evidence="3">
    <location>
        <begin position="40"/>
        <end position="210"/>
    </location>
</feature>
<protein>
    <submittedName>
        <fullName evidence="4">Aminopeptidase</fullName>
    </submittedName>
</protein>
<keyword evidence="4" id="KW-0645">Protease</keyword>
<sequence>MVFKHFTWLIAILLMAAHCSGQVADTGELAAVRSCYDVTSYDLAIKVIPSTRTIEGYNVISVRAVRGFSRMQLDLSAELTASRITRNGRPLPFTREKDALLIDLHLTEGQTATIRVDYHGTPREPAEADGGADWRENLTGKPWITFLASETGASRWWPCKDHPSDKADSVRVRIAVPEGLTAVAAGTLRHLSPKRADGFREYEWSVRYPMAANALSVHVGDYTRIRDSYSAENGVKIPLDYYVLPYQAEKAKAHFQQVKEMLGCCEKYLGRYPFGRESFTLVEMPYLGRAFPGGIAYGNFYRNVPMYGFDQLLIHEMARSYFGLSLSGKMTSDKWIEESFATYLESLYLECRYGYAVAGQYLREQQRKIIGEYPIASLENTPPKDTDIAFKGAWMLHTLRNVVDDDERWFGTLKGLATTYRYQQVGTEDVVRYLNQRLGVDCTPFFNQYLFRAAPPILEFKAVENPRRYKLSFRWAVAAQGFDMPVEVTFDEGRTFQRLQPTKEWQTVTLRKPDGGRFRVAAEKYYVVTRQLSYKD</sequence>
<keyword evidence="4" id="KW-0378">Hydrolase</keyword>
<dbReference type="GO" id="GO:0046872">
    <property type="term" value="F:metal ion binding"/>
    <property type="evidence" value="ECO:0007669"/>
    <property type="project" value="UniProtKB-KW"/>
</dbReference>
<evidence type="ECO:0000313" key="5">
    <source>
        <dbReference type="Proteomes" id="UP000198901"/>
    </source>
</evidence>
<dbReference type="Pfam" id="PF17900">
    <property type="entry name" value="Peptidase_M1_N"/>
    <property type="match status" value="1"/>
</dbReference>
<dbReference type="InterPro" id="IPR042097">
    <property type="entry name" value="Aminopeptidase_N-like_N_sf"/>
</dbReference>
<evidence type="ECO:0000256" key="1">
    <source>
        <dbReference type="PIRSR" id="PIRSR634015-3"/>
    </source>
</evidence>
<dbReference type="RefSeq" id="WP_093199249.1">
    <property type="nucleotide sequence ID" value="NZ_FNGS01000002.1"/>
</dbReference>
<dbReference type="EMBL" id="FNGS01000002">
    <property type="protein sequence ID" value="SDL57624.1"/>
    <property type="molecule type" value="Genomic_DNA"/>
</dbReference>
<proteinExistence type="predicted"/>
<dbReference type="InterPro" id="IPR034015">
    <property type="entry name" value="M1_LTA4H"/>
</dbReference>
<gene>
    <name evidence="4" type="ORF">SAMN04488090_1291</name>
</gene>
<feature type="signal peptide" evidence="2">
    <location>
        <begin position="1"/>
        <end position="24"/>
    </location>
</feature>
<feature type="binding site" evidence="1">
    <location>
        <position position="338"/>
    </location>
    <ligand>
        <name>Zn(2+)</name>
        <dbReference type="ChEBI" id="CHEBI:29105"/>
        <note>catalytic</note>
    </ligand>
</feature>
<keyword evidence="1" id="KW-0862">Zinc</keyword>
<dbReference type="SUPFAM" id="SSF63737">
    <property type="entry name" value="Leukotriene A4 hydrolase N-terminal domain"/>
    <property type="match status" value="1"/>
</dbReference>